<reference evidence="2" key="2">
    <citation type="submission" date="2025-08" db="UniProtKB">
        <authorList>
            <consortium name="RefSeq"/>
        </authorList>
    </citation>
    <scope>IDENTIFICATION</scope>
    <source>
        <tissue evidence="2">Leaf</tissue>
    </source>
</reference>
<name>A0ABM1RBT1_CAMSA</name>
<keyword evidence="1" id="KW-1185">Reference proteome</keyword>
<reference evidence="1" key="1">
    <citation type="journal article" date="2014" name="Nat. Commun.">
        <title>The emerging biofuel crop Camelina sativa retains a highly undifferentiated hexaploid genome structure.</title>
        <authorList>
            <person name="Kagale S."/>
            <person name="Koh C."/>
            <person name="Nixon J."/>
            <person name="Bollina V."/>
            <person name="Clarke W.E."/>
            <person name="Tuteja R."/>
            <person name="Spillane C."/>
            <person name="Robinson S.J."/>
            <person name="Links M.G."/>
            <person name="Clarke C."/>
            <person name="Higgins E.E."/>
            <person name="Huebert T."/>
            <person name="Sharpe A.G."/>
            <person name="Parkin I.A."/>
        </authorList>
    </citation>
    <scope>NUCLEOTIDE SEQUENCE [LARGE SCALE GENOMIC DNA]</scope>
    <source>
        <strain evidence="1">cv. DH55</strain>
    </source>
</reference>
<gene>
    <name evidence="2" type="primary">LOC109130851</name>
</gene>
<dbReference type="GeneID" id="109130851"/>
<dbReference type="Proteomes" id="UP000694864">
    <property type="component" value="Chromosome 19"/>
</dbReference>
<protein>
    <submittedName>
        <fullName evidence="2">Uncharacterized protein LOC109130851</fullName>
    </submittedName>
</protein>
<dbReference type="RefSeq" id="XP_019096469.1">
    <property type="nucleotide sequence ID" value="XM_019240924.1"/>
</dbReference>
<accession>A0ABM1RBT1</accession>
<evidence type="ECO:0000313" key="1">
    <source>
        <dbReference type="Proteomes" id="UP000694864"/>
    </source>
</evidence>
<evidence type="ECO:0000313" key="2">
    <source>
        <dbReference type="RefSeq" id="XP_019096469.1"/>
    </source>
</evidence>
<organism evidence="1 2">
    <name type="scientific">Camelina sativa</name>
    <name type="common">False flax</name>
    <name type="synonym">Myagrum sativum</name>
    <dbReference type="NCBI Taxonomy" id="90675"/>
    <lineage>
        <taxon>Eukaryota</taxon>
        <taxon>Viridiplantae</taxon>
        <taxon>Streptophyta</taxon>
        <taxon>Embryophyta</taxon>
        <taxon>Tracheophyta</taxon>
        <taxon>Spermatophyta</taxon>
        <taxon>Magnoliopsida</taxon>
        <taxon>eudicotyledons</taxon>
        <taxon>Gunneridae</taxon>
        <taxon>Pentapetalae</taxon>
        <taxon>rosids</taxon>
        <taxon>malvids</taxon>
        <taxon>Brassicales</taxon>
        <taxon>Brassicaceae</taxon>
        <taxon>Camelineae</taxon>
        <taxon>Camelina</taxon>
    </lineage>
</organism>
<proteinExistence type="predicted"/>
<sequence length="235" mass="26787">MQKAFAKSQRNMFETQYCKASTTPTLPSQHNDYVATSTSISQQPFSYAQEQWLLPLMSYHFPEGETHPFTMNSSQQPSIIIPQHIDDGMACLSLSEFTHQNTSNTFSMYQPSMYPTQGYLQFNDGHINNMACLPLSEFTQNTSNTFSMYEPSMYPTQGNLQFNDGQIYNMAQGFINPYMTIEPQWMDAQQQLHLNDGCVIHDSYGNATSRCFERWKLGFTGSSIRKLSGLIGCPY</sequence>